<feature type="transmembrane region" description="Helical" evidence="8">
    <location>
        <begin position="97"/>
        <end position="115"/>
    </location>
</feature>
<dbReference type="PANTHER" id="PTHR33908:SF11">
    <property type="entry name" value="MEMBRANE PROTEIN"/>
    <property type="match status" value="1"/>
</dbReference>
<dbReference type="STRING" id="1121001.SAMN02745857_00676"/>
<dbReference type="OrthoDB" id="8556356at2"/>
<dbReference type="RefSeq" id="WP_084089137.1">
    <property type="nucleotide sequence ID" value="NZ_FWXD01000003.1"/>
</dbReference>
<dbReference type="GO" id="GO:0016763">
    <property type="term" value="F:pentosyltransferase activity"/>
    <property type="evidence" value="ECO:0007669"/>
    <property type="project" value="TreeGrafter"/>
</dbReference>
<evidence type="ECO:0000313" key="10">
    <source>
        <dbReference type="EMBL" id="SMC19241.1"/>
    </source>
</evidence>
<evidence type="ECO:0000256" key="4">
    <source>
        <dbReference type="ARBA" id="ARBA00022679"/>
    </source>
</evidence>
<feature type="transmembrane region" description="Helical" evidence="8">
    <location>
        <begin position="169"/>
        <end position="202"/>
    </location>
</feature>
<feature type="transmembrane region" description="Helical" evidence="8">
    <location>
        <begin position="352"/>
        <end position="373"/>
    </location>
</feature>
<feature type="transmembrane region" description="Helical" evidence="8">
    <location>
        <begin position="214"/>
        <end position="235"/>
    </location>
</feature>
<dbReference type="InterPro" id="IPR050297">
    <property type="entry name" value="LipidA_mod_glycosyltrf_83"/>
</dbReference>
<dbReference type="Proteomes" id="UP000192761">
    <property type="component" value="Unassembled WGS sequence"/>
</dbReference>
<proteinExistence type="predicted"/>
<feature type="transmembrane region" description="Helical" evidence="8">
    <location>
        <begin position="297"/>
        <end position="317"/>
    </location>
</feature>
<evidence type="ECO:0000256" key="8">
    <source>
        <dbReference type="SAM" id="Phobius"/>
    </source>
</evidence>
<organism evidence="10 11">
    <name type="scientific">Andreprevotia lacus DSM 23236</name>
    <dbReference type="NCBI Taxonomy" id="1121001"/>
    <lineage>
        <taxon>Bacteria</taxon>
        <taxon>Pseudomonadati</taxon>
        <taxon>Pseudomonadota</taxon>
        <taxon>Betaproteobacteria</taxon>
        <taxon>Neisseriales</taxon>
        <taxon>Chitinibacteraceae</taxon>
        <taxon>Andreprevotia</taxon>
    </lineage>
</organism>
<feature type="transmembrane region" description="Helical" evidence="8">
    <location>
        <begin position="143"/>
        <end position="163"/>
    </location>
</feature>
<keyword evidence="11" id="KW-1185">Reference proteome</keyword>
<dbReference type="GO" id="GO:0009103">
    <property type="term" value="P:lipopolysaccharide biosynthetic process"/>
    <property type="evidence" value="ECO:0007669"/>
    <property type="project" value="UniProtKB-ARBA"/>
</dbReference>
<dbReference type="EMBL" id="FWXD01000003">
    <property type="protein sequence ID" value="SMC19241.1"/>
    <property type="molecule type" value="Genomic_DNA"/>
</dbReference>
<evidence type="ECO:0000259" key="9">
    <source>
        <dbReference type="Pfam" id="PF13231"/>
    </source>
</evidence>
<accession>A0A1W1X6Y0</accession>
<name>A0A1W1X6Y0_9NEIS</name>
<feature type="transmembrane region" description="Helical" evidence="8">
    <location>
        <begin position="426"/>
        <end position="447"/>
    </location>
</feature>
<comment type="subcellular location">
    <subcellularLocation>
        <location evidence="1">Cell membrane</location>
        <topology evidence="1">Multi-pass membrane protein</topology>
    </subcellularLocation>
</comment>
<keyword evidence="4 10" id="KW-0808">Transferase</keyword>
<keyword evidence="3" id="KW-0328">Glycosyltransferase</keyword>
<reference evidence="10 11" key="1">
    <citation type="submission" date="2017-04" db="EMBL/GenBank/DDBJ databases">
        <authorList>
            <person name="Afonso C.L."/>
            <person name="Miller P.J."/>
            <person name="Scott M.A."/>
            <person name="Spackman E."/>
            <person name="Goraichik I."/>
            <person name="Dimitrov K.M."/>
            <person name="Suarez D.L."/>
            <person name="Swayne D.E."/>
        </authorList>
    </citation>
    <scope>NUCLEOTIDE SEQUENCE [LARGE SCALE GENOMIC DNA]</scope>
    <source>
        <strain evidence="10 11">DSM 23236</strain>
    </source>
</reference>
<feature type="transmembrane region" description="Helical" evidence="8">
    <location>
        <begin position="393"/>
        <end position="414"/>
    </location>
</feature>
<feature type="domain" description="Glycosyltransferase RgtA/B/C/D-like" evidence="9">
    <location>
        <begin position="92"/>
        <end position="225"/>
    </location>
</feature>
<dbReference type="AlphaFoldDB" id="A0A1W1X6Y0"/>
<feature type="transmembrane region" description="Helical" evidence="8">
    <location>
        <begin position="323"/>
        <end position="340"/>
    </location>
</feature>
<sequence>MSLTNTRQLLASPPLWAVCLLALVWLLPGLFGSEPWKPDGAYTFGLISHISNTGDWVVPTLAGEPFMEKPPLYFITAALLNNALGGWLLAPVDAMRLATGLYIGLAMLGIALAARELFGRGYGRWAVIILLGCLGFPVRAHQLITDTALFAGIAWATYGLVLAPRRPRLAGVLLGAGVAVALLSKGLIGPGVVGLTALLLPALSPAYRTRRHALTLLIALLVFLPLPALWMSALYQRSPELFHTWWWDNNFGRFFGTNHLGPRATHGFYFKLLPWYALPAWPLVLYGAWCYFRDKQLLRLVAPGVFFIIGFSVLSAASDARELYGMPLLVPLSLLAVAGVRETATLRVPGRVLWALIALLVLGLLLLGGYALATGAPAKVYAVVSRRFGGWQPHWVPLAWVAAGLLLLGLYALWQQAPTQRLSGGLWRWAVLLAGIWGMLGTVYLPALDEQMAYRLPFRMLRHPLHLALKDGCVASLRLGEPQRALLSHYGRAQTLRLETQPAAGQCRWLLVQSENGWAPHFSQPLQPQLVVARPGDDKERYLLYALPQPLAQMGLLLN</sequence>
<evidence type="ECO:0000256" key="5">
    <source>
        <dbReference type="ARBA" id="ARBA00022692"/>
    </source>
</evidence>
<feature type="transmembrane region" description="Helical" evidence="8">
    <location>
        <begin position="273"/>
        <end position="292"/>
    </location>
</feature>
<evidence type="ECO:0000256" key="7">
    <source>
        <dbReference type="ARBA" id="ARBA00023136"/>
    </source>
</evidence>
<keyword evidence="2" id="KW-1003">Cell membrane</keyword>
<evidence type="ECO:0000313" key="11">
    <source>
        <dbReference type="Proteomes" id="UP000192761"/>
    </source>
</evidence>
<evidence type="ECO:0000256" key="1">
    <source>
        <dbReference type="ARBA" id="ARBA00004651"/>
    </source>
</evidence>
<evidence type="ECO:0000256" key="6">
    <source>
        <dbReference type="ARBA" id="ARBA00022989"/>
    </source>
</evidence>
<keyword evidence="5 8" id="KW-0812">Transmembrane</keyword>
<keyword evidence="7 8" id="KW-0472">Membrane</keyword>
<evidence type="ECO:0000256" key="2">
    <source>
        <dbReference type="ARBA" id="ARBA00022475"/>
    </source>
</evidence>
<feature type="transmembrane region" description="Helical" evidence="8">
    <location>
        <begin position="121"/>
        <end position="138"/>
    </location>
</feature>
<protein>
    <submittedName>
        <fullName evidence="10">4-amino-4-deoxy-L-arabinose transferase</fullName>
    </submittedName>
</protein>
<dbReference type="GO" id="GO:0005886">
    <property type="term" value="C:plasma membrane"/>
    <property type="evidence" value="ECO:0007669"/>
    <property type="project" value="UniProtKB-SubCell"/>
</dbReference>
<dbReference type="PANTHER" id="PTHR33908">
    <property type="entry name" value="MANNOSYLTRANSFERASE YKCB-RELATED"/>
    <property type="match status" value="1"/>
</dbReference>
<gene>
    <name evidence="10" type="ORF">SAMN02745857_00676</name>
</gene>
<dbReference type="Pfam" id="PF13231">
    <property type="entry name" value="PMT_2"/>
    <property type="match status" value="1"/>
</dbReference>
<evidence type="ECO:0000256" key="3">
    <source>
        <dbReference type="ARBA" id="ARBA00022676"/>
    </source>
</evidence>
<keyword evidence="6 8" id="KW-1133">Transmembrane helix</keyword>
<dbReference type="InterPro" id="IPR038731">
    <property type="entry name" value="RgtA/B/C-like"/>
</dbReference>